<proteinExistence type="predicted"/>
<dbReference type="PANTHER" id="PTHR37948:SF1">
    <property type="entry name" value="BLL5189 PROTEIN"/>
    <property type="match status" value="1"/>
</dbReference>
<dbReference type="EMBL" id="MN740585">
    <property type="protein sequence ID" value="QHU35285.1"/>
    <property type="molecule type" value="Genomic_DNA"/>
</dbReference>
<reference evidence="1" key="1">
    <citation type="journal article" date="2020" name="Nature">
        <title>Giant virus diversity and host interactions through global metagenomics.</title>
        <authorList>
            <person name="Schulz F."/>
            <person name="Roux S."/>
            <person name="Paez-Espino D."/>
            <person name="Jungbluth S."/>
            <person name="Walsh D.A."/>
            <person name="Denef V.J."/>
            <person name="McMahon K.D."/>
            <person name="Konstantinidis K.T."/>
            <person name="Eloe-Fadrosh E.A."/>
            <person name="Kyrpides N.C."/>
            <person name="Woyke T."/>
        </authorList>
    </citation>
    <scope>NUCLEOTIDE SEQUENCE</scope>
    <source>
        <strain evidence="1">GVMAG-S-1017745-26</strain>
    </source>
</reference>
<accession>A0A6C0LZ30</accession>
<dbReference type="AlphaFoldDB" id="A0A6C0LZ30"/>
<organism evidence="1">
    <name type="scientific">viral metagenome</name>
    <dbReference type="NCBI Taxonomy" id="1070528"/>
    <lineage>
        <taxon>unclassified sequences</taxon>
        <taxon>metagenomes</taxon>
        <taxon>organismal metagenomes</taxon>
    </lineage>
</organism>
<dbReference type="PANTHER" id="PTHR37948">
    <property type="entry name" value="ZGC:113208"/>
    <property type="match status" value="1"/>
</dbReference>
<evidence type="ECO:0000313" key="1">
    <source>
        <dbReference type="EMBL" id="QHU35285.1"/>
    </source>
</evidence>
<protein>
    <submittedName>
        <fullName evidence="1">Uncharacterized protein</fullName>
    </submittedName>
</protein>
<sequence>MTKTRKKRKISGKTIKFKDFPDFIPNLTPREMFKLGSFGGTYWRPIHSKVVNKKLKNVHKKYPKSWWKGIPNNLLVTDMKNYDKSINKYGVKVGTSLLFWESKGWISKYHPYGWVHWYCDFYNGNRCPDDERQVKRWKALAGKRGRFMRFLVTQIIKKNAKWNDESVSPKIRQVLQHWGYKLTKRDFDNEVKRRKKI</sequence>
<name>A0A6C0LZ30_9ZZZZ</name>